<comment type="similarity">
    <text evidence="2 4">Belongs to the pseudouridine synthase RluA family.</text>
</comment>
<dbReference type="RefSeq" id="WP_067712884.1">
    <property type="nucleotide sequence ID" value="NZ_LPVJ01000009.1"/>
</dbReference>
<dbReference type="InterPro" id="IPR020103">
    <property type="entry name" value="PsdUridine_synth_cat_dom_sf"/>
</dbReference>
<dbReference type="PANTHER" id="PTHR21600:SF44">
    <property type="entry name" value="RIBOSOMAL LARGE SUBUNIT PSEUDOURIDINE SYNTHASE D"/>
    <property type="match status" value="1"/>
</dbReference>
<dbReference type="AlphaFoldDB" id="A0A101XSX6"/>
<gene>
    <name evidence="6" type="ORF">ATW55_08650</name>
</gene>
<dbReference type="OrthoDB" id="9773999at2"/>
<evidence type="ECO:0000256" key="3">
    <source>
        <dbReference type="PIRSR" id="PIRSR606225-1"/>
    </source>
</evidence>
<evidence type="ECO:0000256" key="2">
    <source>
        <dbReference type="ARBA" id="ARBA00010876"/>
    </source>
</evidence>
<dbReference type="GO" id="GO:0140098">
    <property type="term" value="F:catalytic activity, acting on RNA"/>
    <property type="evidence" value="ECO:0007669"/>
    <property type="project" value="UniProtKB-ARBA"/>
</dbReference>
<keyword evidence="7" id="KW-1185">Reference proteome</keyword>
<sequence>MKLFEHTVLENEAGRMVQSFLAGLHLRKRARREILSGGGITRNGLPVYLTSRVEAGDHIEVHARESTFWMPPEPGEIRVLFEDEHLLVIDKAAGQLVHPSPGERTGSVMGYVVYHLRREACVHPRLVHRLDRETSGTLLLSKHRVAHDALVRALRAGEIKRTYQALSHGLLPKNFTIDVAVKEERDTLRRTVGIEGKSAVTHGVTLKTSSDKALSHLSIKLETGRTHQIRAHLSYLGHPILGDILYGKEEDRERFNLKRHALHASELRFYHPIDAREVCVFAPFPDELQTVMMNHLQ</sequence>
<feature type="domain" description="Pseudouridine synthase RsuA/RluA-like" evidence="5">
    <location>
        <begin position="85"/>
        <end position="234"/>
    </location>
</feature>
<accession>A0A101XSX6</accession>
<dbReference type="GO" id="GO:0000455">
    <property type="term" value="P:enzyme-directed rRNA pseudouridine synthesis"/>
    <property type="evidence" value="ECO:0007669"/>
    <property type="project" value="TreeGrafter"/>
</dbReference>
<comment type="function">
    <text evidence="4">Responsible for synthesis of pseudouridine from uracil.</text>
</comment>
<dbReference type="InterPro" id="IPR006145">
    <property type="entry name" value="PsdUridine_synth_RsuA/RluA"/>
</dbReference>
<proteinExistence type="inferred from homology"/>
<evidence type="ECO:0000313" key="6">
    <source>
        <dbReference type="EMBL" id="KUO96866.1"/>
    </source>
</evidence>
<dbReference type="InterPro" id="IPR006225">
    <property type="entry name" value="PsdUridine_synth_RluC/D"/>
</dbReference>
<evidence type="ECO:0000256" key="1">
    <source>
        <dbReference type="ARBA" id="ARBA00000073"/>
    </source>
</evidence>
<dbReference type="NCBIfam" id="TIGR00005">
    <property type="entry name" value="rluA_subfam"/>
    <property type="match status" value="1"/>
</dbReference>
<feature type="active site" evidence="3">
    <location>
        <position position="131"/>
    </location>
</feature>
<dbReference type="EC" id="5.4.99.-" evidence="4"/>
<protein>
    <recommendedName>
        <fullName evidence="4">Pseudouridine synthase</fullName>
        <ecNumber evidence="4">5.4.99.-</ecNumber>
    </recommendedName>
</protein>
<dbReference type="CDD" id="cd02869">
    <property type="entry name" value="PseudoU_synth_RluA_like"/>
    <property type="match status" value="1"/>
</dbReference>
<dbReference type="PANTHER" id="PTHR21600">
    <property type="entry name" value="MITOCHONDRIAL RNA PSEUDOURIDINE SYNTHASE"/>
    <property type="match status" value="1"/>
</dbReference>
<keyword evidence="4" id="KW-0413">Isomerase</keyword>
<dbReference type="GO" id="GO:0003723">
    <property type="term" value="F:RNA binding"/>
    <property type="evidence" value="ECO:0007669"/>
    <property type="project" value="InterPro"/>
</dbReference>
<dbReference type="GO" id="GO:0009982">
    <property type="term" value="F:pseudouridine synthase activity"/>
    <property type="evidence" value="ECO:0007669"/>
    <property type="project" value="InterPro"/>
</dbReference>
<comment type="catalytic activity">
    <reaction evidence="1 4">
        <text>a uridine in RNA = a pseudouridine in RNA</text>
        <dbReference type="Rhea" id="RHEA:48348"/>
        <dbReference type="Rhea" id="RHEA-COMP:12068"/>
        <dbReference type="Rhea" id="RHEA-COMP:12069"/>
        <dbReference type="ChEBI" id="CHEBI:65314"/>
        <dbReference type="ChEBI" id="CHEBI:65315"/>
    </reaction>
</comment>
<reference evidence="6 7" key="1">
    <citation type="submission" date="2015-12" db="EMBL/GenBank/DDBJ databases">
        <title>Draft genome sequence of Acidibacillus ferrooxidans ITV001, isolated from a chalcopyrite acid mine drainage site in Brazil.</title>
        <authorList>
            <person name="Dall'Agnol H."/>
            <person name="Nancucheo I."/>
            <person name="Johnson B."/>
            <person name="Oliveira R."/>
            <person name="Leite L."/>
            <person name="Pylro V."/>
            <person name="Nunes G.L."/>
            <person name="Tzotzos G."/>
            <person name="Fernandes G.R."/>
            <person name="Dutra J."/>
            <person name="Orellana S.C."/>
            <person name="Oliveira G."/>
        </authorList>
    </citation>
    <scope>NUCLEOTIDE SEQUENCE [LARGE SCALE GENOMIC DNA]</scope>
    <source>
        <strain evidence="7">ITV01</strain>
    </source>
</reference>
<dbReference type="Pfam" id="PF00849">
    <property type="entry name" value="PseudoU_synth_2"/>
    <property type="match status" value="1"/>
</dbReference>
<dbReference type="Proteomes" id="UP000053557">
    <property type="component" value="Unassembled WGS sequence"/>
</dbReference>
<evidence type="ECO:0000259" key="5">
    <source>
        <dbReference type="Pfam" id="PF00849"/>
    </source>
</evidence>
<dbReference type="EMBL" id="LPVJ01000009">
    <property type="protein sequence ID" value="KUO96866.1"/>
    <property type="molecule type" value="Genomic_DNA"/>
</dbReference>
<dbReference type="InterPro" id="IPR050188">
    <property type="entry name" value="RluA_PseudoU_synthase"/>
</dbReference>
<name>A0A101XSX6_9BACL</name>
<dbReference type="SUPFAM" id="SSF55120">
    <property type="entry name" value="Pseudouridine synthase"/>
    <property type="match status" value="1"/>
</dbReference>
<comment type="caution">
    <text evidence="6">The sequence shown here is derived from an EMBL/GenBank/DDBJ whole genome shotgun (WGS) entry which is preliminary data.</text>
</comment>
<evidence type="ECO:0000256" key="4">
    <source>
        <dbReference type="RuleBase" id="RU362028"/>
    </source>
</evidence>
<dbReference type="Gene3D" id="3.30.2350.10">
    <property type="entry name" value="Pseudouridine synthase"/>
    <property type="match status" value="1"/>
</dbReference>
<evidence type="ECO:0000313" key="7">
    <source>
        <dbReference type="Proteomes" id="UP000053557"/>
    </source>
</evidence>
<organism evidence="6 7">
    <name type="scientific">Ferroacidibacillus organovorans</name>
    <dbReference type="NCBI Taxonomy" id="1765683"/>
    <lineage>
        <taxon>Bacteria</taxon>
        <taxon>Bacillati</taxon>
        <taxon>Bacillota</taxon>
        <taxon>Bacilli</taxon>
        <taxon>Bacillales</taxon>
        <taxon>Alicyclobacillaceae</taxon>
        <taxon>Ferroacidibacillus</taxon>
    </lineage>
</organism>